<name>A0A5B8C225_9MICO</name>
<dbReference type="InterPro" id="IPR007497">
    <property type="entry name" value="SIMPL/DUF541"/>
</dbReference>
<dbReference type="KEGG" id="gyu:FE374_05225"/>
<organism evidence="1 2">
    <name type="scientific">Georgenia yuyongxinii</name>
    <dbReference type="NCBI Taxonomy" id="2589797"/>
    <lineage>
        <taxon>Bacteria</taxon>
        <taxon>Bacillati</taxon>
        <taxon>Actinomycetota</taxon>
        <taxon>Actinomycetes</taxon>
        <taxon>Micrococcales</taxon>
        <taxon>Bogoriellaceae</taxon>
        <taxon>Georgenia</taxon>
    </lineage>
</organism>
<dbReference type="OrthoDB" id="3724496at2"/>
<gene>
    <name evidence="1" type="ORF">FE374_05225</name>
</gene>
<evidence type="ECO:0000313" key="2">
    <source>
        <dbReference type="Proteomes" id="UP000314616"/>
    </source>
</evidence>
<dbReference type="EMBL" id="CP040915">
    <property type="protein sequence ID" value="QDC24110.1"/>
    <property type="molecule type" value="Genomic_DNA"/>
</dbReference>
<protein>
    <submittedName>
        <fullName evidence="1">DUF541 domain-containing protein</fullName>
    </submittedName>
</protein>
<reference evidence="1 2" key="1">
    <citation type="submission" date="2019-05" db="EMBL/GenBank/DDBJ databases">
        <title>Georgenia *** sp. nov., and Georgenia *** sp. nov., isolated from the intestinal contents of plateau pika (Ochotona curzoniae) in the Qinghai-Tibet plateau of China.</title>
        <authorList>
            <person name="Tian Z."/>
        </authorList>
    </citation>
    <scope>NUCLEOTIDE SEQUENCE [LARGE SCALE GENOMIC DNA]</scope>
    <source>
        <strain evidence="1 2">Z443</strain>
    </source>
</reference>
<accession>A0A5B8C225</accession>
<dbReference type="Gene3D" id="3.30.110.170">
    <property type="entry name" value="Protein of unknown function (DUF541), domain 1"/>
    <property type="match status" value="1"/>
</dbReference>
<proteinExistence type="predicted"/>
<dbReference type="AlphaFoldDB" id="A0A5B8C225"/>
<dbReference type="Proteomes" id="UP000314616">
    <property type="component" value="Chromosome"/>
</dbReference>
<dbReference type="RefSeq" id="WP_139927554.1">
    <property type="nucleotide sequence ID" value="NZ_CP040915.1"/>
</dbReference>
<dbReference type="Pfam" id="PF04402">
    <property type="entry name" value="SIMPL"/>
    <property type="match status" value="1"/>
</dbReference>
<dbReference type="Gene3D" id="3.30.70.2970">
    <property type="entry name" value="Protein of unknown function (DUF541), domain 2"/>
    <property type="match status" value="1"/>
</dbReference>
<sequence>MPTTIAVTGEFEVRRAAERGTVRLSLGFEGPSREDVVERCARLHAEIGEGLSARHDPADGPVTEWSSDQLRVWGERPWNQEGTQLPVVFHAAAGASATFADVTALSAWLTEVSLVDGVTVEGVTWDLTEQTRAAVTEEARRGAVAAAVHKAGVYAAAVGLADVRVTAVADPGLLADGGPPVPREKEVRMAAFAMEAAPGLDLRPAEITVDALVHARFDAG</sequence>
<evidence type="ECO:0000313" key="1">
    <source>
        <dbReference type="EMBL" id="QDC24110.1"/>
    </source>
</evidence>